<dbReference type="Proteomes" id="UP000186817">
    <property type="component" value="Unassembled WGS sequence"/>
</dbReference>
<dbReference type="EMBL" id="LSRX01006015">
    <property type="protein sequence ID" value="OLP73219.1"/>
    <property type="molecule type" value="Genomic_DNA"/>
</dbReference>
<proteinExistence type="predicted"/>
<evidence type="ECO:0000313" key="2">
    <source>
        <dbReference type="EMBL" id="OLP73219.1"/>
    </source>
</evidence>
<dbReference type="AlphaFoldDB" id="A0A1Q9BRC6"/>
<evidence type="ECO:0000313" key="3">
    <source>
        <dbReference type="Proteomes" id="UP000186817"/>
    </source>
</evidence>
<organism evidence="2 3">
    <name type="scientific">Symbiodinium microadriaticum</name>
    <name type="common">Dinoflagellate</name>
    <name type="synonym">Zooxanthella microadriatica</name>
    <dbReference type="NCBI Taxonomy" id="2951"/>
    <lineage>
        <taxon>Eukaryota</taxon>
        <taxon>Sar</taxon>
        <taxon>Alveolata</taxon>
        <taxon>Dinophyceae</taxon>
        <taxon>Suessiales</taxon>
        <taxon>Symbiodiniaceae</taxon>
        <taxon>Symbiodinium</taxon>
    </lineage>
</organism>
<sequence length="82" mass="9401">MFEAIKNYVQEVAICDVSCYNVEGETFCDLDVRPSILKGQGPREEKDIPDFGDKAFLHEFDDAPQRRGRAREPHGEWMRGSP</sequence>
<feature type="region of interest" description="Disordered" evidence="1">
    <location>
        <begin position="62"/>
        <end position="82"/>
    </location>
</feature>
<comment type="caution">
    <text evidence="2">The sequence shown here is derived from an EMBL/GenBank/DDBJ whole genome shotgun (WGS) entry which is preliminary data.</text>
</comment>
<gene>
    <name evidence="2" type="ORF">AK812_SmicGene47625</name>
</gene>
<name>A0A1Q9BRC6_SYMMI</name>
<keyword evidence="3" id="KW-1185">Reference proteome</keyword>
<evidence type="ECO:0000256" key="1">
    <source>
        <dbReference type="SAM" id="MobiDB-lite"/>
    </source>
</evidence>
<reference evidence="2 3" key="1">
    <citation type="submission" date="2016-02" db="EMBL/GenBank/DDBJ databases">
        <title>Genome analysis of coral dinoflagellate symbionts highlights evolutionary adaptations to a symbiotic lifestyle.</title>
        <authorList>
            <person name="Aranda M."/>
            <person name="Li Y."/>
            <person name="Liew Y.J."/>
            <person name="Baumgarten S."/>
            <person name="Simakov O."/>
            <person name="Wilson M."/>
            <person name="Piel J."/>
            <person name="Ashoor H."/>
            <person name="Bougouffa S."/>
            <person name="Bajic V.B."/>
            <person name="Ryu T."/>
            <person name="Ravasi T."/>
            <person name="Bayer T."/>
            <person name="Micklem G."/>
            <person name="Kim H."/>
            <person name="Bhak J."/>
            <person name="Lajeunesse T.C."/>
            <person name="Voolstra C.R."/>
        </authorList>
    </citation>
    <scope>NUCLEOTIDE SEQUENCE [LARGE SCALE GENOMIC DNA]</scope>
    <source>
        <strain evidence="2 3">CCMP2467</strain>
    </source>
</reference>
<accession>A0A1Q9BRC6</accession>
<protein>
    <submittedName>
        <fullName evidence="2">Uncharacterized protein</fullName>
    </submittedName>
</protein>